<evidence type="ECO:0000313" key="4">
    <source>
        <dbReference type="Proteomes" id="UP000199306"/>
    </source>
</evidence>
<dbReference type="AlphaFoldDB" id="A0A1I5V1P0"/>
<evidence type="ECO:0000256" key="2">
    <source>
        <dbReference type="SAM" id="Phobius"/>
    </source>
</evidence>
<dbReference type="RefSeq" id="WP_092017997.1">
    <property type="nucleotide sequence ID" value="NZ_FOXH01000008.1"/>
</dbReference>
<sequence length="247" mass="28195">MTEKILDKLSEEPPVKSESPRENSGSGVKLILLFIVFIAAVTPVVLFFSGYFDDDTLKNEVSVIPDSVVETPNANKPGKPVLAQEEKIEAGKTLERLLSNFSFEKEQLSNVGWYNHLNQEDADKQKSLLVHVNDKGFIYLESNWFGADWIFHKKVRLKIGDKMYETSELESYSDDHYTEALSDGVVEKNHFKRKIDEIITAIAKNYDAEIRMWFVGDKATDIIELSDKDKLAIKEAYELSQALKKLR</sequence>
<gene>
    <name evidence="3" type="ORF">SAMN04515674_108158</name>
</gene>
<dbReference type="OrthoDB" id="1118012at2"/>
<evidence type="ECO:0000256" key="1">
    <source>
        <dbReference type="SAM" id="MobiDB-lite"/>
    </source>
</evidence>
<feature type="region of interest" description="Disordered" evidence="1">
    <location>
        <begin position="1"/>
        <end position="24"/>
    </location>
</feature>
<keyword evidence="2" id="KW-0812">Transmembrane</keyword>
<organism evidence="3 4">
    <name type="scientific">Pseudarcicella hirudinis</name>
    <dbReference type="NCBI Taxonomy" id="1079859"/>
    <lineage>
        <taxon>Bacteria</taxon>
        <taxon>Pseudomonadati</taxon>
        <taxon>Bacteroidota</taxon>
        <taxon>Cytophagia</taxon>
        <taxon>Cytophagales</taxon>
        <taxon>Flectobacillaceae</taxon>
        <taxon>Pseudarcicella</taxon>
    </lineage>
</organism>
<feature type="transmembrane region" description="Helical" evidence="2">
    <location>
        <begin position="30"/>
        <end position="52"/>
    </location>
</feature>
<dbReference type="EMBL" id="FOXH01000008">
    <property type="protein sequence ID" value="SFQ01423.1"/>
    <property type="molecule type" value="Genomic_DNA"/>
</dbReference>
<keyword evidence="2" id="KW-1133">Transmembrane helix</keyword>
<keyword evidence="4" id="KW-1185">Reference proteome</keyword>
<reference evidence="3 4" key="1">
    <citation type="submission" date="2016-10" db="EMBL/GenBank/DDBJ databases">
        <authorList>
            <person name="de Groot N.N."/>
        </authorList>
    </citation>
    <scope>NUCLEOTIDE SEQUENCE [LARGE SCALE GENOMIC DNA]</scope>
    <source>
        <strain evidence="4">E92,LMG 26720,CCM 7988</strain>
    </source>
</reference>
<keyword evidence="2" id="KW-0472">Membrane</keyword>
<dbReference type="Proteomes" id="UP000199306">
    <property type="component" value="Unassembled WGS sequence"/>
</dbReference>
<protein>
    <submittedName>
        <fullName evidence="3">Uncharacterized protein</fullName>
    </submittedName>
</protein>
<feature type="compositionally biased region" description="Basic and acidic residues" evidence="1">
    <location>
        <begin position="1"/>
        <end position="21"/>
    </location>
</feature>
<evidence type="ECO:0000313" key="3">
    <source>
        <dbReference type="EMBL" id="SFQ01423.1"/>
    </source>
</evidence>
<accession>A0A1I5V1P0</accession>
<proteinExistence type="predicted"/>
<name>A0A1I5V1P0_9BACT</name>